<reference evidence="3" key="1">
    <citation type="journal article" date="2015" name="MBio">
        <title>Genome-Resolved Metagenomic Analysis Reveals Roles for Candidate Phyla and Other Microbial Community Members in Biogeochemical Transformations in Oil Reservoirs.</title>
        <authorList>
            <person name="Hu P."/>
            <person name="Tom L."/>
            <person name="Singh A."/>
            <person name="Thomas B.C."/>
            <person name="Baker B.J."/>
            <person name="Piceno Y.M."/>
            <person name="Andersen G.L."/>
            <person name="Banfield J.F."/>
        </authorList>
    </citation>
    <scope>NUCLEOTIDE SEQUENCE [LARGE SCALE GENOMIC DNA]</scope>
</reference>
<dbReference type="EMBL" id="LGGI01000018">
    <property type="protein sequence ID" value="KUK67334.1"/>
    <property type="molecule type" value="Genomic_DNA"/>
</dbReference>
<dbReference type="Proteomes" id="UP000053469">
    <property type="component" value="Unassembled WGS sequence"/>
</dbReference>
<keyword evidence="1" id="KW-0812">Transmembrane</keyword>
<name>A0A101GZE4_9BACT</name>
<accession>A0A101GZE4</accession>
<keyword evidence="1" id="KW-1133">Transmembrane helix</keyword>
<evidence type="ECO:0000313" key="3">
    <source>
        <dbReference type="Proteomes" id="UP000053469"/>
    </source>
</evidence>
<comment type="caution">
    <text evidence="2">The sequence shown here is derived from an EMBL/GenBank/DDBJ whole genome shotgun (WGS) entry which is preliminary data.</text>
</comment>
<keyword evidence="1" id="KW-0472">Membrane</keyword>
<dbReference type="AlphaFoldDB" id="A0A101GZE4"/>
<evidence type="ECO:0000313" key="2">
    <source>
        <dbReference type="EMBL" id="KUK67334.1"/>
    </source>
</evidence>
<gene>
    <name evidence="2" type="ORF">XD87_0187</name>
</gene>
<feature type="non-terminal residue" evidence="2">
    <location>
        <position position="212"/>
    </location>
</feature>
<proteinExistence type="predicted"/>
<feature type="transmembrane region" description="Helical" evidence="1">
    <location>
        <begin position="12"/>
        <end position="30"/>
    </location>
</feature>
<evidence type="ECO:0000256" key="1">
    <source>
        <dbReference type="SAM" id="Phobius"/>
    </source>
</evidence>
<protein>
    <submittedName>
        <fullName evidence="2">Hemagglutinin-like protein</fullName>
    </submittedName>
</protein>
<sequence>MQEKNHRNLAKIVIIFLGILIPSFIFLGPLKGPIYSATSDTVNLQGKIVRNDAGHEGLNVTDGYPACVVSGSGNDTCDFRVRYYDASSGGNLLLTEVFSNVEIGQYLGVFNISLGSDLSPVAGVYSSFSGLIQGEDDVYVEMGFDPAGSNTYTEVFSRMPLQATAYAVRAKYADTATGATEVPWSGLKDPTEDLTIEHTTRKTLFNWATGTG</sequence>
<organism evidence="2 3">
    <name type="scientific">candidate division WS6 bacterium 36_33</name>
    <dbReference type="NCBI Taxonomy" id="1641388"/>
    <lineage>
        <taxon>Bacteria</taxon>
        <taxon>Candidatus Dojkabacteria</taxon>
    </lineage>
</organism>